<evidence type="ECO:0000313" key="3">
    <source>
        <dbReference type="Proteomes" id="UP000279386"/>
    </source>
</evidence>
<dbReference type="EMBL" id="LT603033">
    <property type="protein sequence ID" value="SCA80109.1"/>
    <property type="molecule type" value="Genomic_DNA"/>
</dbReference>
<reference evidence="2 3" key="1">
    <citation type="submission" date="2016-07" db="EMBL/GenBank/DDBJ databases">
        <authorList>
            <person name="Millard A."/>
        </authorList>
    </citation>
    <scope>NUCLEOTIDE SEQUENCE [LARGE SCALE GENOMIC DNA]</scope>
</reference>
<keyword evidence="1" id="KW-1133">Transmembrane helix</keyword>
<feature type="transmembrane region" description="Helical" evidence="1">
    <location>
        <begin position="38"/>
        <end position="58"/>
    </location>
</feature>
<feature type="transmembrane region" description="Helical" evidence="1">
    <location>
        <begin position="6"/>
        <end position="26"/>
    </location>
</feature>
<organism evidence="2 3">
    <name type="scientific">Escherichia phage vB_Eco_slurp01</name>
    <dbReference type="NCBI Taxonomy" id="1874688"/>
    <lineage>
        <taxon>Viruses</taxon>
        <taxon>Duplodnaviria</taxon>
        <taxon>Heunggongvirae</taxon>
        <taxon>Uroviricota</taxon>
        <taxon>Caudoviricetes</taxon>
        <taxon>Asteriusvirus</taxon>
        <taxon>Asteriusvirus PBECO4</taxon>
    </lineage>
</organism>
<sequence length="104" mass="12236">MDIVTLIYTLYSFYFIMCWVGFLFVLKMFDYVEKQIKEFCIPFIGSTIISVSCVYFLVFEPPDNTAMIDLMLLPTTVTFLCSLMPPISRGLTEFRRNQKRKRGM</sequence>
<feature type="transmembrane region" description="Helical" evidence="1">
    <location>
        <begin position="70"/>
        <end position="92"/>
    </location>
</feature>
<evidence type="ECO:0000256" key="1">
    <source>
        <dbReference type="SAM" id="Phobius"/>
    </source>
</evidence>
<accession>A0A1C3S6F8</accession>
<keyword evidence="1" id="KW-0472">Membrane</keyword>
<dbReference type="Proteomes" id="UP000279386">
    <property type="component" value="Segment"/>
</dbReference>
<proteinExistence type="predicted"/>
<protein>
    <submittedName>
        <fullName evidence="2">Uncharacterized protein</fullName>
    </submittedName>
</protein>
<evidence type="ECO:0000313" key="2">
    <source>
        <dbReference type="EMBL" id="SCA80109.1"/>
    </source>
</evidence>
<name>A0A1C3S6F8_9CAUD</name>
<keyword evidence="1" id="KW-0812">Transmembrane</keyword>
<gene>
    <name evidence="2" type="ORF">PSLUR01_00132</name>
</gene>